<keyword evidence="12" id="KW-0175">Coiled coil</keyword>
<evidence type="ECO:0000256" key="7">
    <source>
        <dbReference type="ARBA" id="ARBA00022853"/>
    </source>
</evidence>
<feature type="compositionally biased region" description="Low complexity" evidence="13">
    <location>
        <begin position="371"/>
        <end position="385"/>
    </location>
</feature>
<dbReference type="PROSITE" id="PS51569">
    <property type="entry name" value="DOT1"/>
    <property type="match status" value="1"/>
</dbReference>
<dbReference type="FunFam" id="3.40.50.150:FF:000033">
    <property type="entry name" value="Histone-lysine N-methyltransferase, H3 lysine-79 specific"/>
    <property type="match status" value="1"/>
</dbReference>
<evidence type="ECO:0000256" key="4">
    <source>
        <dbReference type="ARBA" id="ARBA00022603"/>
    </source>
</evidence>
<dbReference type="Gene3D" id="1.10.260.60">
    <property type="match status" value="1"/>
</dbReference>
<dbReference type="SUPFAM" id="SSF53335">
    <property type="entry name" value="S-adenosyl-L-methionine-dependent methyltransferases"/>
    <property type="match status" value="1"/>
</dbReference>
<dbReference type="InterPro" id="IPR029063">
    <property type="entry name" value="SAM-dependent_MTases_sf"/>
</dbReference>
<evidence type="ECO:0000313" key="15">
    <source>
        <dbReference type="EMBL" id="CAJ0596190.1"/>
    </source>
</evidence>
<dbReference type="GO" id="GO:0035097">
    <property type="term" value="C:histone methyltransferase complex"/>
    <property type="evidence" value="ECO:0007669"/>
    <property type="project" value="UniProtKB-ARBA"/>
</dbReference>
<feature type="compositionally biased region" description="Basic and acidic residues" evidence="13">
    <location>
        <begin position="767"/>
        <end position="776"/>
    </location>
</feature>
<evidence type="ECO:0000259" key="14">
    <source>
        <dbReference type="PROSITE" id="PS51569"/>
    </source>
</evidence>
<dbReference type="GO" id="GO:0000077">
    <property type="term" value="P:DNA damage checkpoint signaling"/>
    <property type="evidence" value="ECO:0007669"/>
    <property type="project" value="TreeGrafter"/>
</dbReference>
<keyword evidence="5 11" id="KW-0808">Transferase</keyword>
<comment type="subcellular location">
    <subcellularLocation>
        <location evidence="1 11">Nucleus</location>
    </subcellularLocation>
</comment>
<accession>A0AA36GQ93</accession>
<comment type="catalytic activity">
    <reaction evidence="10 11">
        <text>L-lysyl(79)-[histone H3] + 3 S-adenosyl-L-methionine = N(6),N(6),N(6)-trimethyl-L-lysyl(79)-[histone H3] + 3 S-adenosyl-L-homocysteine + 3 H(+)</text>
        <dbReference type="Rhea" id="RHEA:60328"/>
        <dbReference type="Rhea" id="RHEA-COMP:15549"/>
        <dbReference type="Rhea" id="RHEA-COMP:15552"/>
        <dbReference type="ChEBI" id="CHEBI:15378"/>
        <dbReference type="ChEBI" id="CHEBI:29969"/>
        <dbReference type="ChEBI" id="CHEBI:57856"/>
        <dbReference type="ChEBI" id="CHEBI:59789"/>
        <dbReference type="ChEBI" id="CHEBI:61961"/>
        <dbReference type="EC" id="2.1.1.360"/>
    </reaction>
</comment>
<dbReference type="EMBL" id="CATQJL010000112">
    <property type="protein sequence ID" value="CAJ0596190.1"/>
    <property type="molecule type" value="Genomic_DNA"/>
</dbReference>
<evidence type="ECO:0000256" key="9">
    <source>
        <dbReference type="ARBA" id="ARBA00029821"/>
    </source>
</evidence>
<dbReference type="GO" id="GO:0006281">
    <property type="term" value="P:DNA repair"/>
    <property type="evidence" value="ECO:0007669"/>
    <property type="project" value="TreeGrafter"/>
</dbReference>
<evidence type="ECO:0000256" key="2">
    <source>
        <dbReference type="ARBA" id="ARBA00012190"/>
    </source>
</evidence>
<dbReference type="InterPro" id="IPR025789">
    <property type="entry name" value="DOT1_dom"/>
</dbReference>
<feature type="compositionally biased region" description="Basic and acidic residues" evidence="13">
    <location>
        <begin position="792"/>
        <end position="808"/>
    </location>
</feature>
<evidence type="ECO:0000256" key="5">
    <source>
        <dbReference type="ARBA" id="ARBA00022679"/>
    </source>
</evidence>
<dbReference type="PANTHER" id="PTHR21451">
    <property type="entry name" value="HISTONE H3 METHYLTRANSFERASE"/>
    <property type="match status" value="1"/>
</dbReference>
<reference evidence="15" key="1">
    <citation type="submission" date="2023-07" db="EMBL/GenBank/DDBJ databases">
        <authorList>
            <consortium name="CYATHOMIX"/>
        </authorList>
    </citation>
    <scope>NUCLEOTIDE SEQUENCE</scope>
    <source>
        <strain evidence="15">N/A</strain>
    </source>
</reference>
<feature type="compositionally biased region" description="Low complexity" evidence="13">
    <location>
        <begin position="14"/>
        <end position="25"/>
    </location>
</feature>
<feature type="region of interest" description="Disordered" evidence="13">
    <location>
        <begin position="362"/>
        <end position="494"/>
    </location>
</feature>
<keyword evidence="4 11" id="KW-0489">Methyltransferase</keyword>
<gene>
    <name evidence="15" type="ORF">CYNAS_LOCUS8173</name>
</gene>
<feature type="region of interest" description="Disordered" evidence="13">
    <location>
        <begin position="1"/>
        <end position="25"/>
    </location>
</feature>
<evidence type="ECO:0000256" key="12">
    <source>
        <dbReference type="SAM" id="Coils"/>
    </source>
</evidence>
<dbReference type="PANTHER" id="PTHR21451:SF0">
    <property type="entry name" value="HISTONE-LYSINE N-METHYLTRANSFERASE, H3 LYSINE-79 SPECIFIC"/>
    <property type="match status" value="1"/>
</dbReference>
<dbReference type="Gene3D" id="3.40.50.150">
    <property type="entry name" value="Vaccinia Virus protein VP39"/>
    <property type="match status" value="1"/>
</dbReference>
<proteinExistence type="inferred from homology"/>
<evidence type="ECO:0000313" key="16">
    <source>
        <dbReference type="Proteomes" id="UP001176961"/>
    </source>
</evidence>
<evidence type="ECO:0000256" key="1">
    <source>
        <dbReference type="ARBA" id="ARBA00004123"/>
    </source>
</evidence>
<feature type="compositionally biased region" description="Basic residues" evidence="13">
    <location>
        <begin position="460"/>
        <end position="469"/>
    </location>
</feature>
<dbReference type="GO" id="GO:0032259">
    <property type="term" value="P:methylation"/>
    <property type="evidence" value="ECO:0007669"/>
    <property type="project" value="UniProtKB-KW"/>
</dbReference>
<feature type="region of interest" description="Disordered" evidence="13">
    <location>
        <begin position="788"/>
        <end position="839"/>
    </location>
</feature>
<dbReference type="AlphaFoldDB" id="A0AA36GQ93"/>
<keyword evidence="16" id="KW-1185">Reference proteome</keyword>
<dbReference type="EC" id="2.1.1.360" evidence="2 11"/>
<protein>
    <recommendedName>
        <fullName evidence="3 11">Histone-lysine N-methyltransferase, H3 lysine-79 specific</fullName>
        <ecNumber evidence="2 11">2.1.1.360</ecNumber>
    </recommendedName>
    <alternativeName>
        <fullName evidence="9 11">Histone H3-K79 methyltransferase</fullName>
    </alternativeName>
</protein>
<evidence type="ECO:0000256" key="13">
    <source>
        <dbReference type="SAM" id="MobiDB-lite"/>
    </source>
</evidence>
<comment type="similarity">
    <text evidence="11">Belongs to the class I-like SAM-binding methyltransferase superfamily. DOT1 family.</text>
</comment>
<dbReference type="GO" id="GO:0140956">
    <property type="term" value="F:histone H3K79 trimethyltransferase activity"/>
    <property type="evidence" value="ECO:0007669"/>
    <property type="project" value="UniProtKB-EC"/>
</dbReference>
<comment type="function">
    <text evidence="11">Histone methyltransferase that specifically trimethylates histone H3 to form H3K79me3. This methylation is required for telomere silencing and for the pachytene checkpoint during the meiotic cell cycle by allowing the recruitment of RAD9 to double strand breaks. Nucleosomes are preferred as substrate compared to free histone.</text>
</comment>
<evidence type="ECO:0000256" key="11">
    <source>
        <dbReference type="RuleBase" id="RU271113"/>
    </source>
</evidence>
<name>A0AA36GQ93_CYLNA</name>
<evidence type="ECO:0000256" key="10">
    <source>
        <dbReference type="ARBA" id="ARBA00047770"/>
    </source>
</evidence>
<keyword evidence="6 11" id="KW-0949">S-adenosyl-L-methionine</keyword>
<evidence type="ECO:0000256" key="3">
    <source>
        <dbReference type="ARBA" id="ARBA00020987"/>
    </source>
</evidence>
<dbReference type="Proteomes" id="UP001176961">
    <property type="component" value="Unassembled WGS sequence"/>
</dbReference>
<dbReference type="Pfam" id="PF08123">
    <property type="entry name" value="DOT1"/>
    <property type="match status" value="1"/>
</dbReference>
<keyword evidence="7 11" id="KW-0156">Chromatin regulator</keyword>
<comment type="miscellaneous">
    <text evidence="11">In contrast to other lysine histone methyltransferases, it does not contain a SET domain, suggesting the existence of another mechanism for methylation of lysine residues of histones.</text>
</comment>
<dbReference type="InterPro" id="IPR030445">
    <property type="entry name" value="H3-K79_meTrfase"/>
</dbReference>
<comment type="caution">
    <text evidence="15">The sequence shown here is derived from an EMBL/GenBank/DDBJ whole genome shotgun (WGS) entry which is preliminary data.</text>
</comment>
<evidence type="ECO:0000256" key="8">
    <source>
        <dbReference type="ARBA" id="ARBA00023242"/>
    </source>
</evidence>
<organism evidence="15 16">
    <name type="scientific">Cylicocyclus nassatus</name>
    <name type="common">Nematode worm</name>
    <dbReference type="NCBI Taxonomy" id="53992"/>
    <lineage>
        <taxon>Eukaryota</taxon>
        <taxon>Metazoa</taxon>
        <taxon>Ecdysozoa</taxon>
        <taxon>Nematoda</taxon>
        <taxon>Chromadorea</taxon>
        <taxon>Rhabditida</taxon>
        <taxon>Rhabditina</taxon>
        <taxon>Rhabditomorpha</taxon>
        <taxon>Strongyloidea</taxon>
        <taxon>Strongylidae</taxon>
        <taxon>Cylicocyclus</taxon>
    </lineage>
</organism>
<sequence length="866" mass="95828">MALPVCASAEIGRSPSTSSTGSASHSEGKLRMVSIFGGETICFDWKPDEPQKNSELVSILFEVIGLCIKRLPCALPTIFAHLDNGASTFNNVDKTNLEEVRSVIDDFNKVAAPYAKLWKGQTNPAFESWSQDRADVELLTIICSLSFSRAVSNPQLLNNHYAPFSSGVYGETSYEQMQSIIDQIGFRESDVFLDLGCGVGQLVMYVAGGTRVKRAVGIEINDLPAKYGAAMGEDFSKWMKWWKKKCRPFQLLHGDMLDEQYRSMITQEATIIFINNYAFEPELDLHIKNMLADCHVGTRIISTKAYATGTKRVNMRNLGDVEAIMEVTQLKTVKQPTSWTPNDVPYYMHTVTHSKMMNFFSQRKNGGGELSRSVSASSKSGSRSPDSLDRHRVPKGGEVPKSEEMETGGEGEGKAHGPTTRNRWKVYVNQCEEKKKRGSPMPGSPRWNDADTDYVPPGMKKSRKSHHGSGLHQKGDSSRKSAVRSRPASHVSEDAREGIEKMHAMISAPSPMDSIIDEGLVRVELPEKSEKLYSEGEVLNNGKSIVRVIDRENERVLSIANPLEALFLNFMNEYMQFIEYMRTDNFIASLEKDIAFEKARNAELQERVRQANAAVAAQRSQGVNALYERLNDLGMSDVETPTELLQGSKQIVAHHKDLNQRVSCYETEVAMLEGKIRAVRPFGDKLIEALHSVGDNPVNIEELLQNVLQQTGNEASSLRLESENESGEGLLMSPGGGQSNASVSHTSTATRRPRQRPRAGPNARGKGKPEENSEEMQRQINEIVQAALKVDNAAKEKERRCRGSERPARRSGASSNSTDGVAPLQRSAPFSITSRREDIEIDNVYSTVTHTSQTGLGTTAPSVGNT</sequence>
<feature type="region of interest" description="Disordered" evidence="13">
    <location>
        <begin position="714"/>
        <end position="776"/>
    </location>
</feature>
<evidence type="ECO:0000256" key="6">
    <source>
        <dbReference type="ARBA" id="ARBA00022691"/>
    </source>
</evidence>
<feature type="coiled-coil region" evidence="12">
    <location>
        <begin position="587"/>
        <end position="621"/>
    </location>
</feature>
<keyword evidence="8 11" id="KW-0539">Nucleus</keyword>
<feature type="domain" description="DOT1" evidence="14">
    <location>
        <begin position="47"/>
        <end position="364"/>
    </location>
</feature>